<keyword evidence="1" id="KW-0067">ATP-binding</keyword>
<organism evidence="1 2">
    <name type="scientific">Stecheria intestinalis</name>
    <dbReference type="NCBI Taxonomy" id="2606630"/>
    <lineage>
        <taxon>Bacteria</taxon>
        <taxon>Bacillati</taxon>
        <taxon>Bacillota</taxon>
        <taxon>Erysipelotrichia</taxon>
        <taxon>Erysipelotrichales</taxon>
        <taxon>Erysipelotrichaceae</taxon>
        <taxon>Stecheria</taxon>
    </lineage>
</organism>
<protein>
    <submittedName>
        <fullName evidence="1">ATP-dependent helicase</fullName>
    </submittedName>
</protein>
<dbReference type="PANTHER" id="PTHR11070:SF2">
    <property type="entry name" value="ATP-DEPENDENT DNA HELICASE SRS2"/>
    <property type="match status" value="1"/>
</dbReference>
<evidence type="ECO:0000313" key="1">
    <source>
        <dbReference type="EMBL" id="MSS59585.1"/>
    </source>
</evidence>
<dbReference type="SUPFAM" id="SSF52540">
    <property type="entry name" value="P-loop containing nucleoside triphosphate hydrolases"/>
    <property type="match status" value="1"/>
</dbReference>
<keyword evidence="1" id="KW-0378">Hydrolase</keyword>
<dbReference type="InterPro" id="IPR027417">
    <property type="entry name" value="P-loop_NTPase"/>
</dbReference>
<dbReference type="GO" id="GO:0000725">
    <property type="term" value="P:recombinational repair"/>
    <property type="evidence" value="ECO:0007669"/>
    <property type="project" value="TreeGrafter"/>
</dbReference>
<dbReference type="GO" id="GO:0043138">
    <property type="term" value="F:3'-5' DNA helicase activity"/>
    <property type="evidence" value="ECO:0007669"/>
    <property type="project" value="TreeGrafter"/>
</dbReference>
<dbReference type="GO" id="GO:0003677">
    <property type="term" value="F:DNA binding"/>
    <property type="evidence" value="ECO:0007669"/>
    <property type="project" value="InterPro"/>
</dbReference>
<dbReference type="InterPro" id="IPR000212">
    <property type="entry name" value="DNA_helicase_UvrD/REP"/>
</dbReference>
<dbReference type="AlphaFoldDB" id="A0A7X2TGU5"/>
<dbReference type="EMBL" id="VUMN01000038">
    <property type="protein sequence ID" value="MSS59585.1"/>
    <property type="molecule type" value="Genomic_DNA"/>
</dbReference>
<sequence>MTTKETAEARAKEIENRIIETVQSGRSFRIEAGAGAGKTYSLERVVDWLGKEKRKEFQRNGQSVACITYTNAAVDVIASRLPTNSFIHPSTIHTFAWNLIKQFQSSLIASVIELDLLPKKKGVAEKKIDSRDIHHVSYTLGVRYYEDHVLYLFHDDVIQIFAHFLDFQKFRAMLSKKYPIILIDEYQDSFKIIMDRFLKNYISKGIGPQFGLFGDSWQTIYSSQGACGLVEDDNLVVINKETNFRSQQVIVDALNKIRPDLPQISASDNCDGKIEVITTNEFDYSHRISKGYYKDELEDALLFDCITKVSEKKDVEWNEKTKKLMLTHKLLAKMQGYSDVLNLLGDHLKNKDDEHFLFFQNKVEPVYQALELKDTKRLFEALEIERRPIESKSDKHQWTVLKDALCKARKKTIGDVLQVVSDSELIGIPSEVEFWMTQAKDHDTKDLYYGKPINEFYNVAYSEIIKAIDFFGPEAEFSTDHGVKGEQYDNVLIVIGRGWNDYKFDEQLYLNPALLSEKELKTYIRNRNLFYVCCSRPKKNLTILITVPVNDSFKNYLCKVFGKDSLISYSEFVNNCFKK</sequence>
<accession>A0A7X2TGU5</accession>
<proteinExistence type="predicted"/>
<name>A0A7X2TGU5_9FIRM</name>
<evidence type="ECO:0000313" key="2">
    <source>
        <dbReference type="Proteomes" id="UP000461880"/>
    </source>
</evidence>
<keyword evidence="1" id="KW-0347">Helicase</keyword>
<keyword evidence="2" id="KW-1185">Reference proteome</keyword>
<dbReference type="PANTHER" id="PTHR11070">
    <property type="entry name" value="UVRD / RECB / PCRA DNA HELICASE FAMILY MEMBER"/>
    <property type="match status" value="1"/>
</dbReference>
<dbReference type="Gene3D" id="3.40.50.300">
    <property type="entry name" value="P-loop containing nucleotide triphosphate hydrolases"/>
    <property type="match status" value="2"/>
</dbReference>
<dbReference type="Pfam" id="PF13245">
    <property type="entry name" value="AAA_19"/>
    <property type="match status" value="1"/>
</dbReference>
<gene>
    <name evidence="1" type="ORF">FYJ51_11850</name>
</gene>
<dbReference type="RefSeq" id="WP_154505830.1">
    <property type="nucleotide sequence ID" value="NZ_VUMN01000038.1"/>
</dbReference>
<reference evidence="1 2" key="1">
    <citation type="submission" date="2019-08" db="EMBL/GenBank/DDBJ databases">
        <title>In-depth cultivation of the pig gut microbiome towards novel bacterial diversity and tailored functional studies.</title>
        <authorList>
            <person name="Wylensek D."/>
            <person name="Hitch T.C.A."/>
            <person name="Clavel T."/>
        </authorList>
    </citation>
    <scope>NUCLEOTIDE SEQUENCE [LARGE SCALE GENOMIC DNA]</scope>
    <source>
        <strain evidence="1 2">Oil+RF-744-GAM-WT-6</strain>
    </source>
</reference>
<keyword evidence="1" id="KW-0547">Nucleotide-binding</keyword>
<dbReference type="GO" id="GO:0005524">
    <property type="term" value="F:ATP binding"/>
    <property type="evidence" value="ECO:0007669"/>
    <property type="project" value="InterPro"/>
</dbReference>
<comment type="caution">
    <text evidence="1">The sequence shown here is derived from an EMBL/GenBank/DDBJ whole genome shotgun (WGS) entry which is preliminary data.</text>
</comment>
<dbReference type="Proteomes" id="UP000461880">
    <property type="component" value="Unassembled WGS sequence"/>
</dbReference>